<proteinExistence type="predicted"/>
<feature type="region of interest" description="Disordered" evidence="1">
    <location>
        <begin position="103"/>
        <end position="209"/>
    </location>
</feature>
<gene>
    <name evidence="2" type="ORF">CCAP1982_LOCUS8292</name>
</gene>
<organism evidence="2 3">
    <name type="scientific">Ceratitis capitata</name>
    <name type="common">Mediterranean fruit fly</name>
    <name type="synonym">Tephritis capitata</name>
    <dbReference type="NCBI Taxonomy" id="7213"/>
    <lineage>
        <taxon>Eukaryota</taxon>
        <taxon>Metazoa</taxon>
        <taxon>Ecdysozoa</taxon>
        <taxon>Arthropoda</taxon>
        <taxon>Hexapoda</taxon>
        <taxon>Insecta</taxon>
        <taxon>Pterygota</taxon>
        <taxon>Neoptera</taxon>
        <taxon>Endopterygota</taxon>
        <taxon>Diptera</taxon>
        <taxon>Brachycera</taxon>
        <taxon>Muscomorpha</taxon>
        <taxon>Tephritoidea</taxon>
        <taxon>Tephritidae</taxon>
        <taxon>Ceratitis</taxon>
        <taxon>Ceratitis</taxon>
    </lineage>
</organism>
<evidence type="ECO:0000313" key="3">
    <source>
        <dbReference type="Proteomes" id="UP000606786"/>
    </source>
</evidence>
<protein>
    <submittedName>
        <fullName evidence="2">(Mediterranean fruit fly) hypothetical protein</fullName>
    </submittedName>
</protein>
<comment type="caution">
    <text evidence="2">The sequence shown here is derived from an EMBL/GenBank/DDBJ whole genome shotgun (WGS) entry which is preliminary data.</text>
</comment>
<feature type="compositionally biased region" description="Low complexity" evidence="1">
    <location>
        <begin position="8"/>
        <end position="19"/>
    </location>
</feature>
<sequence>MPFRPNSRRLSAQSSSLSRTAPPSTTHCATTVTMMLANRIAHHTEWSVDDEHFFETNTMNVWQTLEFLSGINLRKRYHYEGYSDTENIIRTLTPSWRRDSYAEKAAAANKEENGGAGGTSGAAGGTGSGGRGKAPVDNVDTDFMANGATAMRRDQTGSSSNGKGVRNVATVKAKKSGKRSSTGQVRFARDKSGKSGGSKQQQRRAKSVTQDAQYVMLPAEYTDLVKCKYELQYEREMLEFLFLRYYYTSYSSFRILPQQPYSNRTLSPGQTKHLLVR</sequence>
<dbReference type="AlphaFoldDB" id="A0A811UL45"/>
<reference evidence="2" key="1">
    <citation type="submission" date="2020-11" db="EMBL/GenBank/DDBJ databases">
        <authorList>
            <person name="Whitehead M."/>
        </authorList>
    </citation>
    <scope>NUCLEOTIDE SEQUENCE</scope>
    <source>
        <strain evidence="2">EGII</strain>
    </source>
</reference>
<evidence type="ECO:0000313" key="2">
    <source>
        <dbReference type="EMBL" id="CAD6999769.1"/>
    </source>
</evidence>
<feature type="region of interest" description="Disordered" evidence="1">
    <location>
        <begin position="1"/>
        <end position="26"/>
    </location>
</feature>
<evidence type="ECO:0000256" key="1">
    <source>
        <dbReference type="SAM" id="MobiDB-lite"/>
    </source>
</evidence>
<accession>A0A811UL45</accession>
<feature type="compositionally biased region" description="Gly residues" evidence="1">
    <location>
        <begin position="114"/>
        <end position="132"/>
    </location>
</feature>
<dbReference type="Proteomes" id="UP000606786">
    <property type="component" value="Unassembled WGS sequence"/>
</dbReference>
<name>A0A811UL45_CERCA</name>
<dbReference type="EMBL" id="CAJHJT010000012">
    <property type="protein sequence ID" value="CAD6999769.1"/>
    <property type="molecule type" value="Genomic_DNA"/>
</dbReference>
<keyword evidence="3" id="KW-1185">Reference proteome</keyword>